<comment type="function">
    <text evidence="2 15">This enzyme scavenges exogenous and endogenous cytidine and 2'-deoxycytidine for UMP synthesis.</text>
</comment>
<feature type="binding site" evidence="14">
    <location>
        <position position="87"/>
    </location>
    <ligand>
        <name>Zn(2+)</name>
        <dbReference type="ChEBI" id="CHEBI:29105"/>
        <note>catalytic</note>
    </ligand>
</feature>
<evidence type="ECO:0000256" key="12">
    <source>
        <dbReference type="PIRSR" id="PIRSR606262-1"/>
    </source>
</evidence>
<comment type="cofactor">
    <cofactor evidence="1 14 15">
        <name>Zn(2+)</name>
        <dbReference type="ChEBI" id="CHEBI:29105"/>
    </cofactor>
</comment>
<keyword evidence="18" id="KW-1185">Reference proteome</keyword>
<feature type="active site" description="Proton donor" evidence="12">
    <location>
        <position position="56"/>
    </location>
</feature>
<feature type="binding site" evidence="14">
    <location>
        <position position="90"/>
    </location>
    <ligand>
        <name>Zn(2+)</name>
        <dbReference type="ChEBI" id="CHEBI:29105"/>
        <note>catalytic</note>
    </ligand>
</feature>
<dbReference type="Gene3D" id="3.40.140.10">
    <property type="entry name" value="Cytidine Deaminase, domain 2"/>
    <property type="match status" value="1"/>
</dbReference>
<name>A0A3R9P1M6_9BACI</name>
<organism evidence="17 18">
    <name type="scientific">Salibacterium salarium</name>
    <dbReference type="NCBI Taxonomy" id="284579"/>
    <lineage>
        <taxon>Bacteria</taxon>
        <taxon>Bacillati</taxon>
        <taxon>Bacillota</taxon>
        <taxon>Bacilli</taxon>
        <taxon>Bacillales</taxon>
        <taxon>Bacillaceae</taxon>
    </lineage>
</organism>
<proteinExistence type="inferred from homology"/>
<dbReference type="GO" id="GO:0042802">
    <property type="term" value="F:identical protein binding"/>
    <property type="evidence" value="ECO:0007669"/>
    <property type="project" value="UniProtKB-ARBA"/>
</dbReference>
<keyword evidence="8 14" id="KW-0862">Zinc</keyword>
<evidence type="ECO:0000256" key="6">
    <source>
        <dbReference type="ARBA" id="ARBA00022723"/>
    </source>
</evidence>
<evidence type="ECO:0000256" key="14">
    <source>
        <dbReference type="PIRSR" id="PIRSR606262-3"/>
    </source>
</evidence>
<evidence type="ECO:0000256" key="4">
    <source>
        <dbReference type="ARBA" id="ARBA00012783"/>
    </source>
</evidence>
<dbReference type="Pfam" id="PF00383">
    <property type="entry name" value="dCMP_cyt_deam_1"/>
    <property type="match status" value="1"/>
</dbReference>
<evidence type="ECO:0000256" key="13">
    <source>
        <dbReference type="PIRSR" id="PIRSR606262-2"/>
    </source>
</evidence>
<keyword evidence="7 15" id="KW-0378">Hydrolase</keyword>
<dbReference type="GO" id="GO:0055086">
    <property type="term" value="P:nucleobase-containing small molecule metabolic process"/>
    <property type="evidence" value="ECO:0007669"/>
    <property type="project" value="UniProtKB-ARBA"/>
</dbReference>
<comment type="caution">
    <text evidence="17">The sequence shown here is derived from an EMBL/GenBank/DDBJ whole genome shotgun (WGS) entry which is preliminary data.</text>
</comment>
<feature type="binding site" evidence="13">
    <location>
        <begin position="43"/>
        <end position="49"/>
    </location>
    <ligand>
        <name>substrate</name>
    </ligand>
</feature>
<dbReference type="Proteomes" id="UP000275076">
    <property type="component" value="Unassembled WGS sequence"/>
</dbReference>
<dbReference type="InterPro" id="IPR016192">
    <property type="entry name" value="APOBEC/CMP_deaminase_Zn-bd"/>
</dbReference>
<dbReference type="SUPFAM" id="SSF53927">
    <property type="entry name" value="Cytidine deaminase-like"/>
    <property type="match status" value="1"/>
</dbReference>
<evidence type="ECO:0000256" key="15">
    <source>
        <dbReference type="RuleBase" id="RU364006"/>
    </source>
</evidence>
<dbReference type="InterPro" id="IPR050202">
    <property type="entry name" value="Cyt/Deoxycyt_deaminase"/>
</dbReference>
<dbReference type="AlphaFoldDB" id="A0A3R9P1M6"/>
<dbReference type="EMBL" id="RBVX01000030">
    <property type="protein sequence ID" value="RSL30895.1"/>
    <property type="molecule type" value="Genomic_DNA"/>
</dbReference>
<dbReference type="InterPro" id="IPR006262">
    <property type="entry name" value="Cyt_deam_tetra"/>
</dbReference>
<dbReference type="NCBIfam" id="NF004064">
    <property type="entry name" value="PRK05578.1"/>
    <property type="match status" value="1"/>
</dbReference>
<gene>
    <name evidence="17" type="ORF">D7Z54_23250</name>
</gene>
<dbReference type="EC" id="3.5.4.5" evidence="4 15"/>
<feature type="binding site" evidence="14">
    <location>
        <position position="54"/>
    </location>
    <ligand>
        <name>Zn(2+)</name>
        <dbReference type="ChEBI" id="CHEBI:29105"/>
        <note>catalytic</note>
    </ligand>
</feature>
<dbReference type="InterPro" id="IPR002125">
    <property type="entry name" value="CMP_dCMP_dom"/>
</dbReference>
<dbReference type="PROSITE" id="PS51747">
    <property type="entry name" value="CYT_DCMP_DEAMINASES_2"/>
    <property type="match status" value="1"/>
</dbReference>
<dbReference type="FunFam" id="3.40.140.10:FF:000008">
    <property type="entry name" value="Cytidine deaminase"/>
    <property type="match status" value="1"/>
</dbReference>
<reference evidence="17 18" key="1">
    <citation type="submission" date="2018-10" db="EMBL/GenBank/DDBJ databases">
        <title>Draft genome sequence of Bacillus salarius IM0101, isolated from a hypersaline soil in Inner Mongolia, China.</title>
        <authorList>
            <person name="Yamprayoonswat W."/>
            <person name="Boonvisut S."/>
            <person name="Jumpathong W."/>
            <person name="Sittihan S."/>
            <person name="Ruangsuj P."/>
            <person name="Wanthongcharoen S."/>
            <person name="Thongpramul N."/>
            <person name="Pimmason S."/>
            <person name="Yu B."/>
            <person name="Yasawong M."/>
        </authorList>
    </citation>
    <scope>NUCLEOTIDE SEQUENCE [LARGE SCALE GENOMIC DNA]</scope>
    <source>
        <strain evidence="17 18">IM0101</strain>
    </source>
</reference>
<dbReference type="GO" id="GO:0008270">
    <property type="term" value="F:zinc ion binding"/>
    <property type="evidence" value="ECO:0007669"/>
    <property type="project" value="UniProtKB-UniRule"/>
</dbReference>
<dbReference type="GO" id="GO:0004126">
    <property type="term" value="F:cytidine deaminase activity"/>
    <property type="evidence" value="ECO:0007669"/>
    <property type="project" value="UniProtKB-UniRule"/>
</dbReference>
<evidence type="ECO:0000256" key="10">
    <source>
        <dbReference type="ARBA" id="ARBA00049252"/>
    </source>
</evidence>
<dbReference type="CDD" id="cd01283">
    <property type="entry name" value="cytidine_deaminase"/>
    <property type="match status" value="1"/>
</dbReference>
<sequence length="134" mass="14187">MVTDEELLEKAKDARTSAYVPYSRFPVGAALLTDNGEVYTGSNIENASYGLTNCAERTAVFKAVSEGKKNVTSIAVVADTDEPVSPCGACRQVLSEFLPSDGKVILGNLHGMASETTIAELLPGAFQAKDLNNE</sequence>
<evidence type="ECO:0000259" key="16">
    <source>
        <dbReference type="PROSITE" id="PS51747"/>
    </source>
</evidence>
<evidence type="ECO:0000313" key="18">
    <source>
        <dbReference type="Proteomes" id="UP000275076"/>
    </source>
</evidence>
<evidence type="ECO:0000313" key="17">
    <source>
        <dbReference type="EMBL" id="RSL30895.1"/>
    </source>
</evidence>
<accession>A0A3R9P1M6</accession>
<dbReference type="PROSITE" id="PS00903">
    <property type="entry name" value="CYT_DCMP_DEAMINASES_1"/>
    <property type="match status" value="1"/>
</dbReference>
<dbReference type="OrthoDB" id="9795347at2"/>
<dbReference type="InterPro" id="IPR016193">
    <property type="entry name" value="Cytidine_deaminase-like"/>
</dbReference>
<feature type="domain" description="CMP/dCMP-type deaminase" evidence="16">
    <location>
        <begin position="2"/>
        <end position="129"/>
    </location>
</feature>
<evidence type="ECO:0000256" key="2">
    <source>
        <dbReference type="ARBA" id="ARBA00003949"/>
    </source>
</evidence>
<dbReference type="NCBIfam" id="TIGR01354">
    <property type="entry name" value="cyt_deam_tetra"/>
    <property type="match status" value="1"/>
</dbReference>
<evidence type="ECO:0000256" key="7">
    <source>
        <dbReference type="ARBA" id="ARBA00022801"/>
    </source>
</evidence>
<dbReference type="RefSeq" id="WP_125559568.1">
    <property type="nucleotide sequence ID" value="NZ_RBVX01000030.1"/>
</dbReference>
<dbReference type="PANTHER" id="PTHR11644">
    <property type="entry name" value="CYTIDINE DEAMINASE"/>
    <property type="match status" value="1"/>
</dbReference>
<keyword evidence="6 14" id="KW-0479">Metal-binding</keyword>
<evidence type="ECO:0000256" key="11">
    <source>
        <dbReference type="ARBA" id="ARBA00049558"/>
    </source>
</evidence>
<evidence type="ECO:0000256" key="9">
    <source>
        <dbReference type="ARBA" id="ARBA00032005"/>
    </source>
</evidence>
<evidence type="ECO:0000256" key="5">
    <source>
        <dbReference type="ARBA" id="ARBA00018266"/>
    </source>
</evidence>
<evidence type="ECO:0000256" key="3">
    <source>
        <dbReference type="ARBA" id="ARBA00006576"/>
    </source>
</evidence>
<evidence type="ECO:0000256" key="8">
    <source>
        <dbReference type="ARBA" id="ARBA00022833"/>
    </source>
</evidence>
<protein>
    <recommendedName>
        <fullName evidence="5 15">Cytidine deaminase</fullName>
        <ecNumber evidence="4 15">3.5.4.5</ecNumber>
    </recommendedName>
    <alternativeName>
        <fullName evidence="9 15">Cytidine aminohydrolase</fullName>
    </alternativeName>
</protein>
<dbReference type="GO" id="GO:0005829">
    <property type="term" value="C:cytosol"/>
    <property type="evidence" value="ECO:0007669"/>
    <property type="project" value="TreeGrafter"/>
</dbReference>
<evidence type="ECO:0000256" key="1">
    <source>
        <dbReference type="ARBA" id="ARBA00001947"/>
    </source>
</evidence>
<comment type="catalytic activity">
    <reaction evidence="10 15">
        <text>2'-deoxycytidine + H2O + H(+) = 2'-deoxyuridine + NH4(+)</text>
        <dbReference type="Rhea" id="RHEA:13433"/>
        <dbReference type="ChEBI" id="CHEBI:15377"/>
        <dbReference type="ChEBI" id="CHEBI:15378"/>
        <dbReference type="ChEBI" id="CHEBI:15698"/>
        <dbReference type="ChEBI" id="CHEBI:16450"/>
        <dbReference type="ChEBI" id="CHEBI:28938"/>
        <dbReference type="EC" id="3.5.4.5"/>
    </reaction>
</comment>
<dbReference type="PANTHER" id="PTHR11644:SF2">
    <property type="entry name" value="CYTIDINE DEAMINASE"/>
    <property type="match status" value="1"/>
</dbReference>
<dbReference type="GO" id="GO:0072527">
    <property type="term" value="P:pyrimidine-containing compound metabolic process"/>
    <property type="evidence" value="ECO:0007669"/>
    <property type="project" value="UniProtKB-ARBA"/>
</dbReference>
<comment type="catalytic activity">
    <reaction evidence="11 15">
        <text>cytidine + H2O + H(+) = uridine + NH4(+)</text>
        <dbReference type="Rhea" id="RHEA:16069"/>
        <dbReference type="ChEBI" id="CHEBI:15377"/>
        <dbReference type="ChEBI" id="CHEBI:15378"/>
        <dbReference type="ChEBI" id="CHEBI:16704"/>
        <dbReference type="ChEBI" id="CHEBI:17562"/>
        <dbReference type="ChEBI" id="CHEBI:28938"/>
        <dbReference type="EC" id="3.5.4.5"/>
    </reaction>
</comment>
<comment type="similarity">
    <text evidence="3 15">Belongs to the cytidine and deoxycytidylate deaminase family.</text>
</comment>